<comment type="similarity">
    <text evidence="1">Belongs to the transposase 22 family.</text>
</comment>
<dbReference type="PANTHER" id="PTHR11505">
    <property type="entry name" value="L1 TRANSPOSABLE ELEMENT-RELATED"/>
    <property type="match status" value="1"/>
</dbReference>
<dbReference type="Ensembl" id="ENSSSCT00025031750.1">
    <property type="protein sequence ID" value="ENSSSCP00025013299.1"/>
    <property type="gene ID" value="ENSSSCG00025023448.1"/>
</dbReference>
<dbReference type="AlphaFoldDB" id="A0A8D0Q0W2"/>
<reference evidence="4" key="1">
    <citation type="submission" date="2025-05" db="UniProtKB">
        <authorList>
            <consortium name="Ensembl"/>
        </authorList>
    </citation>
    <scope>IDENTIFICATION</scope>
</reference>
<accession>A0A8D0Q0W2</accession>
<dbReference type="Pfam" id="PF02994">
    <property type="entry name" value="Transposase_22"/>
    <property type="match status" value="1"/>
</dbReference>
<protein>
    <recommendedName>
        <fullName evidence="3">L1 transposable element RRM domain-containing protein</fullName>
    </recommendedName>
</protein>
<dbReference type="InterPro" id="IPR043636">
    <property type="entry name" value="L1_RRM_dom"/>
</dbReference>
<sequence>MKELRVDLNNNANYFRKELENIRRGQEKLENSFAEIQAELKVIKSRRNNSEELIGDSEDRIIEITQSRHQTENQRKKYEKNIRDLWDNIKQTNKCIIVIPEGEGKEKGIEKIFEEIMAENFPNLKETDYIKIQETQRAPNRLNPNRPTPRHIIIKMVKVKDKERILRAAREKQRQL</sequence>
<organism evidence="4 5">
    <name type="scientific">Sus scrofa</name>
    <name type="common">Pig</name>
    <dbReference type="NCBI Taxonomy" id="9823"/>
    <lineage>
        <taxon>Eukaryota</taxon>
        <taxon>Metazoa</taxon>
        <taxon>Chordata</taxon>
        <taxon>Craniata</taxon>
        <taxon>Vertebrata</taxon>
        <taxon>Euteleostomi</taxon>
        <taxon>Mammalia</taxon>
        <taxon>Eutheria</taxon>
        <taxon>Laurasiatheria</taxon>
        <taxon>Artiodactyla</taxon>
        <taxon>Suina</taxon>
        <taxon>Suidae</taxon>
        <taxon>Sus</taxon>
    </lineage>
</organism>
<evidence type="ECO:0000313" key="4">
    <source>
        <dbReference type="Ensembl" id="ENSSSCP00015039315.1"/>
    </source>
</evidence>
<dbReference type="Ensembl" id="ENSSSCT00015095736.1">
    <property type="protein sequence ID" value="ENSSSCP00015039315.1"/>
    <property type="gene ID" value="ENSSSCG00015071401.1"/>
</dbReference>
<dbReference type="FunFam" id="3.30.70.1820:FF:000002">
    <property type="entry name" value="LINE-1 retrotransposable element ORF1 protein"/>
    <property type="match status" value="1"/>
</dbReference>
<evidence type="ECO:0000256" key="2">
    <source>
        <dbReference type="SAM" id="Coils"/>
    </source>
</evidence>
<evidence type="ECO:0000256" key="1">
    <source>
        <dbReference type="ARBA" id="ARBA00061640"/>
    </source>
</evidence>
<feature type="domain" description="L1 transposable element RRM" evidence="3">
    <location>
        <begin position="93"/>
        <end position="174"/>
    </location>
</feature>
<dbReference type="Proteomes" id="UP000694727">
    <property type="component" value="Unplaced"/>
</dbReference>
<dbReference type="Gene3D" id="3.30.70.1820">
    <property type="entry name" value="L1 transposable element, RRM domain"/>
    <property type="match status" value="1"/>
</dbReference>
<feature type="coiled-coil region" evidence="2">
    <location>
        <begin position="19"/>
        <end position="81"/>
    </location>
</feature>
<name>A0A8D0Q0W2_PIG</name>
<evidence type="ECO:0000313" key="5">
    <source>
        <dbReference type="Proteomes" id="UP000694726"/>
    </source>
</evidence>
<evidence type="ECO:0000259" key="3">
    <source>
        <dbReference type="Pfam" id="PF02994"/>
    </source>
</evidence>
<dbReference type="Proteomes" id="UP000694726">
    <property type="component" value="Unplaced"/>
</dbReference>
<dbReference type="Gene3D" id="1.20.5.390">
    <property type="entry name" value="L1 transposable element, trimerization domain"/>
    <property type="match status" value="1"/>
</dbReference>
<proteinExistence type="inferred from homology"/>
<dbReference type="InterPro" id="IPR004244">
    <property type="entry name" value="Transposase_22"/>
</dbReference>
<keyword evidence="2" id="KW-0175">Coiled coil</keyword>